<organism evidence="1 2">
    <name type="scientific">Bifidobacterium mongoliense</name>
    <dbReference type="NCBI Taxonomy" id="518643"/>
    <lineage>
        <taxon>Bacteria</taxon>
        <taxon>Bacillati</taxon>
        <taxon>Actinomycetota</taxon>
        <taxon>Actinomycetes</taxon>
        <taxon>Bifidobacteriales</taxon>
        <taxon>Bifidobacteriaceae</taxon>
        <taxon>Bifidobacterium</taxon>
    </lineage>
</organism>
<dbReference type="EMBL" id="QRAJ01000001">
    <property type="protein sequence ID" value="ROT87555.1"/>
    <property type="molecule type" value="Genomic_DNA"/>
</dbReference>
<sequence>MKFRQLVASSCQSLRHADHLAVPVQPDADGDRHTHVLDRPAPRTLVPHAVHEHIRVGLLQRALPPLVDLDIYVLQLIRQGLRRHPLAPQGLADVIDATRGHARQIHVNQGFLDRLLPPPVAFDDRRLENRPLELGYPHRHFPGLDGQISPVMTGPIRLPATGTLISGGTRDLVGLRVQHPVEDLVDLPGTPSGPAGSRTWVGSPVKYAWA</sequence>
<reference evidence="1 2" key="1">
    <citation type="submission" date="2018-07" db="EMBL/GenBank/DDBJ databases">
        <title>The role of parmesan cheese in vectoring bovine microbiota.</title>
        <authorList>
            <person name="Lugli G.A."/>
            <person name="Milani C."/>
        </authorList>
    </citation>
    <scope>NUCLEOTIDE SEQUENCE [LARGE SCALE GENOMIC DNA]</scope>
    <source>
        <strain evidence="1 2">BMONG18</strain>
    </source>
</reference>
<name>A0A423UFT0_9BIFI</name>
<accession>A0A423UFT0</accession>
<dbReference type="Proteomes" id="UP000285266">
    <property type="component" value="Unassembled WGS sequence"/>
</dbReference>
<evidence type="ECO:0000313" key="2">
    <source>
        <dbReference type="Proteomes" id="UP000285266"/>
    </source>
</evidence>
<proteinExistence type="predicted"/>
<comment type="caution">
    <text evidence="1">The sequence shown here is derived from an EMBL/GenBank/DDBJ whole genome shotgun (WGS) entry which is preliminary data.</text>
</comment>
<protein>
    <submittedName>
        <fullName evidence="1">Uncharacterized protein</fullName>
    </submittedName>
</protein>
<evidence type="ECO:0000313" key="1">
    <source>
        <dbReference type="EMBL" id="ROT87555.1"/>
    </source>
</evidence>
<dbReference type="AlphaFoldDB" id="A0A423UFT0"/>
<gene>
    <name evidence="1" type="ORF">BMONG18_0095</name>
</gene>